<evidence type="ECO:0000313" key="1">
    <source>
        <dbReference type="EMBL" id="KAJ2768712.1"/>
    </source>
</evidence>
<proteinExistence type="predicted"/>
<name>A0ACC1JW83_9FUNG</name>
<evidence type="ECO:0000313" key="2">
    <source>
        <dbReference type="Proteomes" id="UP001140234"/>
    </source>
</evidence>
<feature type="non-terminal residue" evidence="1">
    <location>
        <position position="52"/>
    </location>
</feature>
<sequence length="52" mass="5403">QQRRGRAPLPGAARGAGPAGDAGGHAPRFGPLPERPRPGEDLPRLLCPARDI</sequence>
<dbReference type="Proteomes" id="UP001140234">
    <property type="component" value="Unassembled WGS sequence"/>
</dbReference>
<dbReference type="EMBL" id="JANBUJ010001105">
    <property type="protein sequence ID" value="KAJ2768712.1"/>
    <property type="molecule type" value="Genomic_DNA"/>
</dbReference>
<accession>A0ACC1JW83</accession>
<feature type="non-terminal residue" evidence="1">
    <location>
        <position position="1"/>
    </location>
</feature>
<protein>
    <submittedName>
        <fullName evidence="1">Uncharacterized protein</fullName>
    </submittedName>
</protein>
<organism evidence="1 2">
    <name type="scientific">Coemansia nantahalensis</name>
    <dbReference type="NCBI Taxonomy" id="2789366"/>
    <lineage>
        <taxon>Eukaryota</taxon>
        <taxon>Fungi</taxon>
        <taxon>Fungi incertae sedis</taxon>
        <taxon>Zoopagomycota</taxon>
        <taxon>Kickxellomycotina</taxon>
        <taxon>Kickxellomycetes</taxon>
        <taxon>Kickxellales</taxon>
        <taxon>Kickxellaceae</taxon>
        <taxon>Coemansia</taxon>
    </lineage>
</organism>
<keyword evidence="2" id="KW-1185">Reference proteome</keyword>
<gene>
    <name evidence="1" type="ORF">IWQ57_003417</name>
</gene>
<comment type="caution">
    <text evidence="1">The sequence shown here is derived from an EMBL/GenBank/DDBJ whole genome shotgun (WGS) entry which is preliminary data.</text>
</comment>
<reference evidence="1" key="1">
    <citation type="submission" date="2022-07" db="EMBL/GenBank/DDBJ databases">
        <title>Phylogenomic reconstructions and comparative analyses of Kickxellomycotina fungi.</title>
        <authorList>
            <person name="Reynolds N.K."/>
            <person name="Stajich J.E."/>
            <person name="Barry K."/>
            <person name="Grigoriev I.V."/>
            <person name="Crous P."/>
            <person name="Smith M.E."/>
        </authorList>
    </citation>
    <scope>NUCLEOTIDE SEQUENCE</scope>
    <source>
        <strain evidence="1">CBS 109366</strain>
    </source>
</reference>